<dbReference type="RefSeq" id="WP_117455481.1">
    <property type="nucleotide sequence ID" value="NZ_JAKVPQ010000004.1"/>
</dbReference>
<comment type="caution">
    <text evidence="1">The sequence shown here is derived from an EMBL/GenBank/DDBJ whole genome shotgun (WGS) entry which is preliminary data.</text>
</comment>
<name>A0ABS9R5S9_9FIRM</name>
<dbReference type="EMBL" id="JAKVPQ010000004">
    <property type="protein sequence ID" value="MCH4285004.1"/>
    <property type="molecule type" value="Genomic_DNA"/>
</dbReference>
<reference evidence="1 2" key="1">
    <citation type="submission" date="2022-02" db="EMBL/GenBank/DDBJ databases">
        <title>Genome of Erysipelotrichaceae sp. nov. NSJ-176 isolated from human feces.</title>
        <authorList>
            <person name="Abdugheni R."/>
        </authorList>
    </citation>
    <scope>NUCLEOTIDE SEQUENCE [LARGE SCALE GENOMIC DNA]</scope>
    <source>
        <strain evidence="1 2">NSJ-176</strain>
    </source>
</reference>
<gene>
    <name evidence="1" type="ORF">LQE99_07660</name>
</gene>
<proteinExistence type="predicted"/>
<accession>A0ABS9R5S9</accession>
<keyword evidence="2" id="KW-1185">Reference proteome</keyword>
<sequence>MKIKIVCLLMMVLTILCPLLLFQVQDYMDQTKSYAMPHTSIDDIVLKKHPIIASIYNEFYSSVDNDYFNYDYTDISVYDKDIQEKLIDMKKIYEEEINALLTYKVLKPEELQLSDQHFTLNFGYLNTRFKKNQNVFPLSQIYEIRKDGSESANFILLKDVHKISKLSIYRTMTPKTSEELKAITWAYIQYLGLEDLDDWQYTAYGYESYSAKIQVYCDMSQVGEPQYELNVGICPIGQHSKIYNAIIMQ</sequence>
<evidence type="ECO:0000313" key="1">
    <source>
        <dbReference type="EMBL" id="MCH4285004.1"/>
    </source>
</evidence>
<evidence type="ECO:0000313" key="2">
    <source>
        <dbReference type="Proteomes" id="UP001202402"/>
    </source>
</evidence>
<dbReference type="Proteomes" id="UP001202402">
    <property type="component" value="Unassembled WGS sequence"/>
</dbReference>
<evidence type="ECO:0008006" key="3">
    <source>
        <dbReference type="Google" id="ProtNLM"/>
    </source>
</evidence>
<organism evidence="1 2">
    <name type="scientific">Amedibacillus hominis</name>
    <dbReference type="NCBI Taxonomy" id="2897776"/>
    <lineage>
        <taxon>Bacteria</taxon>
        <taxon>Bacillati</taxon>
        <taxon>Bacillota</taxon>
        <taxon>Erysipelotrichia</taxon>
        <taxon>Erysipelotrichales</taxon>
        <taxon>Erysipelotrichaceae</taxon>
        <taxon>Amedibacillus</taxon>
    </lineage>
</organism>
<protein>
    <recommendedName>
        <fullName evidence="3">Regulatory protein YycH-like domain-containing protein</fullName>
    </recommendedName>
</protein>